<keyword evidence="1" id="KW-0223">Dioxygenase</keyword>
<name>A0A429MNV7_ACIBA</name>
<keyword evidence="1" id="KW-0560">Oxidoreductase</keyword>
<feature type="non-terminal residue" evidence="1">
    <location>
        <position position="1"/>
    </location>
</feature>
<gene>
    <name evidence="1" type="ORF">EA686_13845</name>
</gene>
<evidence type="ECO:0000313" key="1">
    <source>
        <dbReference type="EMBL" id="RSR53819.1"/>
    </source>
</evidence>
<dbReference type="Proteomes" id="UP000280073">
    <property type="component" value="Unassembled WGS sequence"/>
</dbReference>
<proteinExistence type="predicted"/>
<dbReference type="AlphaFoldDB" id="A0A429MNV7"/>
<evidence type="ECO:0000313" key="2">
    <source>
        <dbReference type="Proteomes" id="UP000280073"/>
    </source>
</evidence>
<sequence length="39" mass="4447">DVGLARLRRLMKKEAEKQLKKIAALNASNRIEMQEEAHG</sequence>
<reference evidence="1 2" key="1">
    <citation type="submission" date="2018-10" db="EMBL/GenBank/DDBJ databases">
        <title>GWAS and RNA-Seq identify cryptic mechanisms of antimicrobial resistance in Acinetobacter baumannii.</title>
        <authorList>
            <person name="Sahl J.W."/>
        </authorList>
    </citation>
    <scope>NUCLEOTIDE SEQUENCE [LARGE SCALE GENOMIC DNA]</scope>
    <source>
        <strain evidence="1 2">TG28175</strain>
    </source>
</reference>
<comment type="caution">
    <text evidence="1">The sequence shown here is derived from an EMBL/GenBank/DDBJ whole genome shotgun (WGS) entry which is preliminary data.</text>
</comment>
<protein>
    <submittedName>
        <fullName evidence="1">3-phenylpropionate dioxygenase</fullName>
    </submittedName>
</protein>
<dbReference type="EMBL" id="RFDI01000739">
    <property type="protein sequence ID" value="RSR53819.1"/>
    <property type="molecule type" value="Genomic_DNA"/>
</dbReference>
<dbReference type="GO" id="GO:0051213">
    <property type="term" value="F:dioxygenase activity"/>
    <property type="evidence" value="ECO:0007669"/>
    <property type="project" value="UniProtKB-KW"/>
</dbReference>
<organism evidence="1 2">
    <name type="scientific">Acinetobacter baumannii</name>
    <dbReference type="NCBI Taxonomy" id="470"/>
    <lineage>
        <taxon>Bacteria</taxon>
        <taxon>Pseudomonadati</taxon>
        <taxon>Pseudomonadota</taxon>
        <taxon>Gammaproteobacteria</taxon>
        <taxon>Moraxellales</taxon>
        <taxon>Moraxellaceae</taxon>
        <taxon>Acinetobacter</taxon>
        <taxon>Acinetobacter calcoaceticus/baumannii complex</taxon>
    </lineage>
</organism>
<accession>A0A429MNV7</accession>